<keyword evidence="9" id="KW-1185">Reference proteome</keyword>
<name>A0A8R2M345_BOMMO</name>
<feature type="compositionally biased region" description="Polar residues" evidence="6">
    <location>
        <begin position="154"/>
        <end position="171"/>
    </location>
</feature>
<evidence type="ECO:0000256" key="4">
    <source>
        <dbReference type="ARBA" id="ARBA00022737"/>
    </source>
</evidence>
<dbReference type="InterPro" id="IPR003980">
    <property type="entry name" value="Histamine_H3_rcpt"/>
</dbReference>
<dbReference type="KEGG" id="bmor:110386536"/>
<dbReference type="Proteomes" id="UP000005204">
    <property type="component" value="Unassembled WGS sequence"/>
</dbReference>
<dbReference type="Pfam" id="PF12872">
    <property type="entry name" value="OST-HTH"/>
    <property type="match status" value="2"/>
</dbReference>
<evidence type="ECO:0000256" key="6">
    <source>
        <dbReference type="SAM" id="MobiDB-lite"/>
    </source>
</evidence>
<dbReference type="EnsemblMetazoa" id="XM_038017508.1">
    <property type="protein sequence ID" value="XP_037873436.1"/>
    <property type="gene ID" value="LOC110386536"/>
</dbReference>
<dbReference type="Gene3D" id="2.30.30.140">
    <property type="match status" value="1"/>
</dbReference>
<dbReference type="InterPro" id="IPR041966">
    <property type="entry name" value="LOTUS-like"/>
</dbReference>
<dbReference type="GO" id="GO:0016020">
    <property type="term" value="C:membrane"/>
    <property type="evidence" value="ECO:0007669"/>
    <property type="project" value="InterPro"/>
</dbReference>
<dbReference type="Gene3D" id="3.30.420.610">
    <property type="entry name" value="LOTUS domain-like"/>
    <property type="match status" value="2"/>
</dbReference>
<dbReference type="GO" id="GO:0030154">
    <property type="term" value="P:cell differentiation"/>
    <property type="evidence" value="ECO:0007669"/>
    <property type="project" value="UniProtKB-ARBA"/>
</dbReference>
<feature type="region of interest" description="Disordered" evidence="6">
    <location>
        <begin position="151"/>
        <end position="171"/>
    </location>
</feature>
<dbReference type="AlphaFoldDB" id="A0A8R2M345"/>
<proteinExistence type="predicted"/>
<evidence type="ECO:0000256" key="1">
    <source>
        <dbReference type="ARBA" id="ARBA00004496"/>
    </source>
</evidence>
<feature type="compositionally biased region" description="Pro residues" evidence="6">
    <location>
        <begin position="610"/>
        <end position="632"/>
    </location>
</feature>
<comment type="subcellular location">
    <subcellularLocation>
        <location evidence="1">Cytoplasm</location>
    </subcellularLocation>
</comment>
<feature type="region of interest" description="Disordered" evidence="6">
    <location>
        <begin position="607"/>
        <end position="632"/>
    </location>
</feature>
<dbReference type="GO" id="GO:0005737">
    <property type="term" value="C:cytoplasm"/>
    <property type="evidence" value="ECO:0007669"/>
    <property type="project" value="UniProtKB-SubCell"/>
</dbReference>
<sequence>MEEDLQKLKGVLRSLVVSSPTQVDLRSLLRDYRSMMGEHIPIAKYGYRDLLTFLKERCSDCFLFGGVSSNPVLTLIVPDNLKHIDKFVRKQKAPTNVRVKGKRQSVPMNDLIVNTFIAKKETEMNPNTKPKAAATKNVENTVEKKMVELKLTDNTDSADSTPQHRVSTQDSTICSQDALRSFMRKRIPAYDCESSWGYESTGRTSSQDNDSGRQSSSSTSSSKLVKLENLKREIYDLVAEHPEGIWCTDLIGLYRDRYKKELNFTRYGYTSIISLVYALESIHASRPHDTGDWLLSLSAPAPAPPARAPAPAPAPAPPRARPPRRAHVDPEDALPGIEFDPDVFPSDCLQYMESVPPPGPCAEPGALLEVLVGEVYSPSHFWLIRLGDHYNIAMENIMDEMNAYYGAGGAGEARRLAAGAVRAGHYVAALYAAHWHRALIVQLLDADLVKVRHVDYGTVSRARVAELRPLRRAWGSLPAQAWRARLAGARPAARGRRWPRPAAAHFLNLVRDTPFVAHVVAVDHQENIMEVFLIDTSGEEDVCVTGELVKSGHAEPRADSALTTPETYLYPVFEALESGDTPNYEDIHRYLRDGIDLDYVEAYRRHVPVDRPPTPPPPAPPSPPPPPPPPPPLLWPPCVPPFLFLHNIQPPPGFEPL</sequence>
<evidence type="ECO:0000256" key="3">
    <source>
        <dbReference type="ARBA" id="ARBA00022553"/>
    </source>
</evidence>
<evidence type="ECO:0000256" key="5">
    <source>
        <dbReference type="ARBA" id="ARBA00022871"/>
    </source>
</evidence>
<dbReference type="GO" id="GO:0004969">
    <property type="term" value="F:histamine receptor activity"/>
    <property type="evidence" value="ECO:0007669"/>
    <property type="project" value="InterPro"/>
</dbReference>
<dbReference type="Pfam" id="PF00567">
    <property type="entry name" value="TUDOR"/>
    <property type="match status" value="1"/>
</dbReference>
<dbReference type="InterPro" id="IPR035437">
    <property type="entry name" value="SNase_OB-fold_sf"/>
</dbReference>
<dbReference type="Gene3D" id="2.40.50.90">
    <property type="match status" value="1"/>
</dbReference>
<feature type="compositionally biased region" description="Low complexity" evidence="6">
    <location>
        <begin position="205"/>
        <end position="222"/>
    </location>
</feature>
<keyword evidence="2" id="KW-0963">Cytoplasm</keyword>
<keyword evidence="5" id="KW-0221">Differentiation</keyword>
<accession>A0A8R2M345</accession>
<reference evidence="9" key="1">
    <citation type="journal article" date="2008" name="Insect Biochem. Mol. Biol.">
        <title>The genome of a lepidopteran model insect, the silkworm Bombyx mori.</title>
        <authorList>
            <consortium name="International Silkworm Genome Consortium"/>
        </authorList>
    </citation>
    <scope>NUCLEOTIDE SEQUENCE [LARGE SCALE GENOMIC DNA]</scope>
    <source>
        <strain evidence="9">p50T</strain>
    </source>
</reference>
<keyword evidence="4" id="KW-0677">Repeat</keyword>
<feature type="compositionally biased region" description="Pro residues" evidence="6">
    <location>
        <begin position="304"/>
        <end position="320"/>
    </location>
</feature>
<feature type="domain" description="HTH OST-type" evidence="7">
    <location>
        <begin position="226"/>
        <end position="299"/>
    </location>
</feature>
<dbReference type="CDD" id="cd09972">
    <property type="entry name" value="LOTUS_TDRD_OSKAR"/>
    <property type="match status" value="1"/>
</dbReference>
<keyword evidence="3" id="KW-0597">Phosphoprotein</keyword>
<dbReference type="PANTHER" id="PTHR22948">
    <property type="entry name" value="TUDOR DOMAIN CONTAINING PROTEIN"/>
    <property type="match status" value="1"/>
</dbReference>
<evidence type="ECO:0000259" key="7">
    <source>
        <dbReference type="PROSITE" id="PS51644"/>
    </source>
</evidence>
<organism evidence="8 9">
    <name type="scientific">Bombyx mori</name>
    <name type="common">Silk moth</name>
    <dbReference type="NCBI Taxonomy" id="7091"/>
    <lineage>
        <taxon>Eukaryota</taxon>
        <taxon>Metazoa</taxon>
        <taxon>Ecdysozoa</taxon>
        <taxon>Arthropoda</taxon>
        <taxon>Hexapoda</taxon>
        <taxon>Insecta</taxon>
        <taxon>Pterygota</taxon>
        <taxon>Neoptera</taxon>
        <taxon>Endopterygota</taxon>
        <taxon>Lepidoptera</taxon>
        <taxon>Glossata</taxon>
        <taxon>Ditrysia</taxon>
        <taxon>Bombycoidea</taxon>
        <taxon>Bombycidae</taxon>
        <taxon>Bombycinae</taxon>
        <taxon>Bombyx</taxon>
    </lineage>
</organism>
<evidence type="ECO:0000313" key="8">
    <source>
        <dbReference type="EnsemblMetazoa" id="XP_037873436.1"/>
    </source>
</evidence>
<feature type="domain" description="HTH OST-type" evidence="7">
    <location>
        <begin position="4"/>
        <end position="78"/>
    </location>
</feature>
<keyword evidence="5" id="KW-0744">Spermatogenesis</keyword>
<dbReference type="InterPro" id="IPR050621">
    <property type="entry name" value="Tudor_domain_containing"/>
</dbReference>
<dbReference type="GeneID" id="110386536"/>
<dbReference type="PANTHER" id="PTHR22948:SF76">
    <property type="entry name" value="FI20010P1-RELATED"/>
    <property type="match status" value="1"/>
</dbReference>
<feature type="region of interest" description="Disordered" evidence="6">
    <location>
        <begin position="304"/>
        <end position="332"/>
    </location>
</feature>
<feature type="region of interest" description="Disordered" evidence="6">
    <location>
        <begin position="196"/>
        <end position="223"/>
    </location>
</feature>
<dbReference type="SUPFAM" id="SSF63748">
    <property type="entry name" value="Tudor/PWWP/MBT"/>
    <property type="match status" value="1"/>
</dbReference>
<evidence type="ECO:0000313" key="9">
    <source>
        <dbReference type="Proteomes" id="UP000005204"/>
    </source>
</evidence>
<dbReference type="InterPro" id="IPR002999">
    <property type="entry name" value="Tudor"/>
</dbReference>
<dbReference type="PRINTS" id="PR01471">
    <property type="entry name" value="HISTAMINEH3R"/>
</dbReference>
<evidence type="ECO:0000256" key="2">
    <source>
        <dbReference type="ARBA" id="ARBA00022490"/>
    </source>
</evidence>
<dbReference type="RefSeq" id="XP_037873436.1">
    <property type="nucleotide sequence ID" value="XM_038017508.2"/>
</dbReference>
<dbReference type="InterPro" id="IPR025605">
    <property type="entry name" value="OST-HTH/LOTUS_dom"/>
</dbReference>
<reference evidence="8" key="2">
    <citation type="submission" date="2022-06" db="UniProtKB">
        <authorList>
            <consortium name="EnsemblMetazoa"/>
        </authorList>
    </citation>
    <scope>IDENTIFICATION</scope>
    <source>
        <strain evidence="8">p50T (Dazao)</strain>
    </source>
</reference>
<protein>
    <recommendedName>
        <fullName evidence="7">HTH OST-type domain-containing protein</fullName>
    </recommendedName>
</protein>
<dbReference type="PROSITE" id="PS51644">
    <property type="entry name" value="HTH_OST"/>
    <property type="match status" value="2"/>
</dbReference>
<dbReference type="CTD" id="36590"/>
<dbReference type="GO" id="GO:0007283">
    <property type="term" value="P:spermatogenesis"/>
    <property type="evidence" value="ECO:0007669"/>
    <property type="project" value="UniProtKB-KW"/>
</dbReference>